<keyword evidence="3" id="KW-1185">Reference proteome</keyword>
<proteinExistence type="predicted"/>
<feature type="signal peptide" evidence="1">
    <location>
        <begin position="1"/>
        <end position="22"/>
    </location>
</feature>
<protein>
    <submittedName>
        <fullName evidence="2">Uncharacterized protein</fullName>
    </submittedName>
</protein>
<name>A0ABP7KBL4_9MICO</name>
<dbReference type="Proteomes" id="UP001501803">
    <property type="component" value="Unassembled WGS sequence"/>
</dbReference>
<organism evidence="2 3">
    <name type="scientific">Leifsonia kafniensis</name>
    <dbReference type="NCBI Taxonomy" id="475957"/>
    <lineage>
        <taxon>Bacteria</taxon>
        <taxon>Bacillati</taxon>
        <taxon>Actinomycetota</taxon>
        <taxon>Actinomycetes</taxon>
        <taxon>Micrococcales</taxon>
        <taxon>Microbacteriaceae</taxon>
        <taxon>Leifsonia</taxon>
    </lineage>
</organism>
<evidence type="ECO:0000313" key="2">
    <source>
        <dbReference type="EMBL" id="GAA3872004.1"/>
    </source>
</evidence>
<evidence type="ECO:0000313" key="3">
    <source>
        <dbReference type="Proteomes" id="UP001501803"/>
    </source>
</evidence>
<sequence>MRARAGLLLIASVLVVSGCASAPAPVPSETPTAAAPVFASDEEALAAATEAYAAYQVMIDQALAADEIDTTRFGDVLTGDALRSELETADMYTTRGYRSIGTSKFDSLRIQSIDLNSRVPGMSTYLCSDVSDVDVVNYKGESVVPTTRADRFPIVVEFLPSDPTSKRLLVSSSESWAGKNFC</sequence>
<dbReference type="PROSITE" id="PS51257">
    <property type="entry name" value="PROKAR_LIPOPROTEIN"/>
    <property type="match status" value="1"/>
</dbReference>
<gene>
    <name evidence="2" type="ORF">GCM10022381_13830</name>
</gene>
<reference evidence="3" key="1">
    <citation type="journal article" date="2019" name="Int. J. Syst. Evol. Microbiol.">
        <title>The Global Catalogue of Microorganisms (GCM) 10K type strain sequencing project: providing services to taxonomists for standard genome sequencing and annotation.</title>
        <authorList>
            <consortium name="The Broad Institute Genomics Platform"/>
            <consortium name="The Broad Institute Genome Sequencing Center for Infectious Disease"/>
            <person name="Wu L."/>
            <person name="Ma J."/>
        </authorList>
    </citation>
    <scope>NUCLEOTIDE SEQUENCE [LARGE SCALE GENOMIC DNA]</scope>
    <source>
        <strain evidence="3">JCM 17021</strain>
    </source>
</reference>
<evidence type="ECO:0000256" key="1">
    <source>
        <dbReference type="SAM" id="SignalP"/>
    </source>
</evidence>
<dbReference type="EMBL" id="BAABCN010000002">
    <property type="protein sequence ID" value="GAA3872004.1"/>
    <property type="molecule type" value="Genomic_DNA"/>
</dbReference>
<feature type="chain" id="PRO_5047201227" evidence="1">
    <location>
        <begin position="23"/>
        <end position="182"/>
    </location>
</feature>
<keyword evidence="1" id="KW-0732">Signal</keyword>
<comment type="caution">
    <text evidence="2">The sequence shown here is derived from an EMBL/GenBank/DDBJ whole genome shotgun (WGS) entry which is preliminary data.</text>
</comment>
<accession>A0ABP7KBL4</accession>